<dbReference type="InterPro" id="IPR008984">
    <property type="entry name" value="SMAD_FHA_dom_sf"/>
</dbReference>
<dbReference type="SUPFAM" id="SSF49879">
    <property type="entry name" value="SMAD/FHA domain"/>
    <property type="match status" value="1"/>
</dbReference>
<comment type="caution">
    <text evidence="4">The sequence shown here is derived from an EMBL/GenBank/DDBJ whole genome shotgun (WGS) entry which is preliminary data.</text>
</comment>
<evidence type="ECO:0000313" key="4">
    <source>
        <dbReference type="EMBL" id="MEQ2440984.1"/>
    </source>
</evidence>
<dbReference type="PANTHER" id="PTHR23308">
    <property type="entry name" value="NUCLEAR INHIBITOR OF PROTEIN PHOSPHATASE-1"/>
    <property type="match status" value="1"/>
</dbReference>
<dbReference type="SMART" id="SM00240">
    <property type="entry name" value="FHA"/>
    <property type="match status" value="1"/>
</dbReference>
<feature type="domain" description="FHA" evidence="3">
    <location>
        <begin position="70"/>
        <end position="119"/>
    </location>
</feature>
<keyword evidence="2" id="KW-0812">Transmembrane</keyword>
<keyword evidence="2" id="KW-0472">Membrane</keyword>
<dbReference type="PROSITE" id="PS50006">
    <property type="entry name" value="FHA_DOMAIN"/>
    <property type="match status" value="1"/>
</dbReference>
<accession>A0ABV1E263</accession>
<dbReference type="Gene3D" id="2.60.200.20">
    <property type="match status" value="1"/>
</dbReference>
<reference evidence="4 5" key="1">
    <citation type="submission" date="2024-03" db="EMBL/GenBank/DDBJ databases">
        <title>Human intestinal bacterial collection.</title>
        <authorList>
            <person name="Pauvert C."/>
            <person name="Hitch T.C.A."/>
            <person name="Clavel T."/>
        </authorList>
    </citation>
    <scope>NUCLEOTIDE SEQUENCE [LARGE SCALE GENOMIC DNA]</scope>
    <source>
        <strain evidence="4 5">CLA-JM-H44</strain>
    </source>
</reference>
<name>A0ABV1E263_9FIRM</name>
<dbReference type="InterPro" id="IPR000253">
    <property type="entry name" value="FHA_dom"/>
</dbReference>
<dbReference type="CDD" id="cd00060">
    <property type="entry name" value="FHA"/>
    <property type="match status" value="1"/>
</dbReference>
<gene>
    <name evidence="4" type="ORF">WMO26_09120</name>
</gene>
<evidence type="ECO:0000259" key="3">
    <source>
        <dbReference type="PROSITE" id="PS50006"/>
    </source>
</evidence>
<keyword evidence="5" id="KW-1185">Reference proteome</keyword>
<dbReference type="PROSITE" id="PS50889">
    <property type="entry name" value="S4"/>
    <property type="match status" value="1"/>
</dbReference>
<sequence length="146" mass="16255">MAEFFAAYPALQTLAQILSEVLRWLVILPVLGFAIVWFRSMRQDLPENTPIAVLVNAATRDVTRIVNPETAIGRSRNSDIILNFPTISRNHAVISHRKNGWLIFDTNSKTGVFVNGERVKKSAPLKNGDVISLGGVTYAFSDRIMD</sequence>
<feature type="transmembrane region" description="Helical" evidence="2">
    <location>
        <begin position="21"/>
        <end position="38"/>
    </location>
</feature>
<evidence type="ECO:0000256" key="1">
    <source>
        <dbReference type="PROSITE-ProRule" id="PRU00182"/>
    </source>
</evidence>
<protein>
    <submittedName>
        <fullName evidence="4">FHA domain-containing protein</fullName>
    </submittedName>
</protein>
<dbReference type="EMBL" id="JBBMFD010000015">
    <property type="protein sequence ID" value="MEQ2440984.1"/>
    <property type="molecule type" value="Genomic_DNA"/>
</dbReference>
<proteinExistence type="predicted"/>
<keyword evidence="1" id="KW-0694">RNA-binding</keyword>
<keyword evidence="2" id="KW-1133">Transmembrane helix</keyword>
<evidence type="ECO:0000256" key="2">
    <source>
        <dbReference type="SAM" id="Phobius"/>
    </source>
</evidence>
<dbReference type="RefSeq" id="WP_349219819.1">
    <property type="nucleotide sequence ID" value="NZ_JBBMFD010000015.1"/>
</dbReference>
<dbReference type="InterPro" id="IPR050923">
    <property type="entry name" value="Cell_Proc_Reg/RNA_Proc"/>
</dbReference>
<dbReference type="Pfam" id="PF00498">
    <property type="entry name" value="FHA"/>
    <property type="match status" value="1"/>
</dbReference>
<organism evidence="4 5">
    <name type="scientific">Solibaculum intestinale</name>
    <dbReference type="NCBI Taxonomy" id="3133165"/>
    <lineage>
        <taxon>Bacteria</taxon>
        <taxon>Bacillati</taxon>
        <taxon>Bacillota</taxon>
        <taxon>Clostridia</taxon>
        <taxon>Eubacteriales</taxon>
        <taxon>Oscillospiraceae</taxon>
        <taxon>Solibaculum</taxon>
    </lineage>
</organism>
<evidence type="ECO:0000313" key="5">
    <source>
        <dbReference type="Proteomes" id="UP001489509"/>
    </source>
</evidence>
<dbReference type="Proteomes" id="UP001489509">
    <property type="component" value="Unassembled WGS sequence"/>
</dbReference>